<accession>A0ABP8W4X5</accession>
<feature type="region of interest" description="Disordered" evidence="5">
    <location>
        <begin position="30"/>
        <end position="74"/>
    </location>
</feature>
<dbReference type="Pfam" id="PF01497">
    <property type="entry name" value="Peripla_BP_2"/>
    <property type="match status" value="1"/>
</dbReference>
<protein>
    <submittedName>
        <fullName evidence="8">Siderophore ABC transporter substrate-binding protein CdtB</fullName>
    </submittedName>
</protein>
<keyword evidence="9" id="KW-1185">Reference proteome</keyword>
<feature type="chain" id="PRO_5045041271" evidence="6">
    <location>
        <begin position="26"/>
        <end position="359"/>
    </location>
</feature>
<gene>
    <name evidence="8" type="primary">cdtB</name>
    <name evidence="8" type="ORF">GCM10023226_15620</name>
</gene>
<comment type="subcellular location">
    <subcellularLocation>
        <location evidence="1">Cell envelope</location>
    </subcellularLocation>
</comment>
<feature type="compositionally biased region" description="Low complexity" evidence="5">
    <location>
        <begin position="41"/>
        <end position="58"/>
    </location>
</feature>
<evidence type="ECO:0000256" key="6">
    <source>
        <dbReference type="SAM" id="SignalP"/>
    </source>
</evidence>
<keyword evidence="3" id="KW-0813">Transport</keyword>
<evidence type="ECO:0000313" key="9">
    <source>
        <dbReference type="Proteomes" id="UP001500621"/>
    </source>
</evidence>
<evidence type="ECO:0000256" key="2">
    <source>
        <dbReference type="ARBA" id="ARBA00008814"/>
    </source>
</evidence>
<comment type="similarity">
    <text evidence="2">Belongs to the bacterial solute-binding protein 8 family.</text>
</comment>
<proteinExistence type="inferred from homology"/>
<evidence type="ECO:0000256" key="4">
    <source>
        <dbReference type="ARBA" id="ARBA00022729"/>
    </source>
</evidence>
<evidence type="ECO:0000256" key="5">
    <source>
        <dbReference type="SAM" id="MobiDB-lite"/>
    </source>
</evidence>
<dbReference type="InterPro" id="IPR051313">
    <property type="entry name" value="Bact_iron-sidero_bind"/>
</dbReference>
<keyword evidence="4 6" id="KW-0732">Signal</keyword>
<name>A0ABP8W4X5_9ACTN</name>
<dbReference type="SUPFAM" id="SSF53807">
    <property type="entry name" value="Helical backbone' metal receptor"/>
    <property type="match status" value="1"/>
</dbReference>
<dbReference type="PANTHER" id="PTHR30532:SF1">
    <property type="entry name" value="IRON(3+)-HYDROXAMATE-BINDING PROTEIN FHUD"/>
    <property type="match status" value="1"/>
</dbReference>
<dbReference type="Gene3D" id="3.40.50.1980">
    <property type="entry name" value="Nitrogenase molybdenum iron protein domain"/>
    <property type="match status" value="2"/>
</dbReference>
<dbReference type="InterPro" id="IPR002491">
    <property type="entry name" value="ABC_transptr_periplasmic_BD"/>
</dbReference>
<evidence type="ECO:0000259" key="7">
    <source>
        <dbReference type="PROSITE" id="PS50983"/>
    </source>
</evidence>
<organism evidence="8 9">
    <name type="scientific">Nocardioides nanhaiensis</name>
    <dbReference type="NCBI Taxonomy" id="1476871"/>
    <lineage>
        <taxon>Bacteria</taxon>
        <taxon>Bacillati</taxon>
        <taxon>Actinomycetota</taxon>
        <taxon>Actinomycetes</taxon>
        <taxon>Propionibacteriales</taxon>
        <taxon>Nocardioidaceae</taxon>
        <taxon>Nocardioides</taxon>
    </lineage>
</organism>
<feature type="domain" description="Fe/B12 periplasmic-binding" evidence="7">
    <location>
        <begin position="88"/>
        <end position="359"/>
    </location>
</feature>
<evidence type="ECO:0000313" key="8">
    <source>
        <dbReference type="EMBL" id="GAA4679155.1"/>
    </source>
</evidence>
<feature type="signal peptide" evidence="6">
    <location>
        <begin position="1"/>
        <end position="25"/>
    </location>
</feature>
<dbReference type="EMBL" id="BAABIM010000001">
    <property type="protein sequence ID" value="GAA4679155.1"/>
    <property type="molecule type" value="Genomic_DNA"/>
</dbReference>
<dbReference type="PROSITE" id="PS50983">
    <property type="entry name" value="FE_B12_PBP"/>
    <property type="match status" value="1"/>
</dbReference>
<dbReference type="CDD" id="cd01146">
    <property type="entry name" value="FhuD"/>
    <property type="match status" value="1"/>
</dbReference>
<reference evidence="9" key="1">
    <citation type="journal article" date="2019" name="Int. J. Syst. Evol. Microbiol.">
        <title>The Global Catalogue of Microorganisms (GCM) 10K type strain sequencing project: providing services to taxonomists for standard genome sequencing and annotation.</title>
        <authorList>
            <consortium name="The Broad Institute Genomics Platform"/>
            <consortium name="The Broad Institute Genome Sequencing Center for Infectious Disease"/>
            <person name="Wu L."/>
            <person name="Ma J."/>
        </authorList>
    </citation>
    <scope>NUCLEOTIDE SEQUENCE [LARGE SCALE GENOMIC DNA]</scope>
    <source>
        <strain evidence="9">JCM 18127</strain>
    </source>
</reference>
<dbReference type="RefSeq" id="WP_345264345.1">
    <property type="nucleotide sequence ID" value="NZ_BAABIM010000001.1"/>
</dbReference>
<comment type="caution">
    <text evidence="8">The sequence shown here is derived from an EMBL/GenBank/DDBJ whole genome shotgun (WGS) entry which is preliminary data.</text>
</comment>
<sequence>MRTTRARHTTAALTPLLGLTALALAACGQTTSTTDGDENADSSGSSSSAESSASSTAEGCDDVATSEGPVSLTDSYGNEVELEQPAERVAVLEWQQTEDLLSLCVTPVAVADVEGFGTWVSSEELPAEGVTDVGTRGEPNLEALFGAEPDLVVVEAYTPDDEILTQLAEYGVPVLATKGADAADPIANMKETFGLIAQATGREERAEEIVAEFDAALAEGQEALAGTDAEGTEFVYFDGYIDGANVALRPFGQGSLMGEIGEELGLVNAWDGEVDPAYGLGGTDIEGMSAVGDATFFYTGTVDPAGDVMAELEGNPVWGSIPAVEDGRAYAFPEGVWTFGGPASASQAVEAYVDLLTQQ</sequence>
<evidence type="ECO:0000256" key="1">
    <source>
        <dbReference type="ARBA" id="ARBA00004196"/>
    </source>
</evidence>
<dbReference type="PRINTS" id="PR01715">
    <property type="entry name" value="FERRIBNDNGPP"/>
</dbReference>
<dbReference type="PANTHER" id="PTHR30532">
    <property type="entry name" value="IRON III DICITRATE-BINDING PERIPLASMIC PROTEIN"/>
    <property type="match status" value="1"/>
</dbReference>
<evidence type="ECO:0000256" key="3">
    <source>
        <dbReference type="ARBA" id="ARBA00022448"/>
    </source>
</evidence>
<dbReference type="PROSITE" id="PS51257">
    <property type="entry name" value="PROKAR_LIPOPROTEIN"/>
    <property type="match status" value="1"/>
</dbReference>
<dbReference type="Proteomes" id="UP001500621">
    <property type="component" value="Unassembled WGS sequence"/>
</dbReference>